<dbReference type="Pfam" id="PF05760">
    <property type="entry name" value="IER"/>
    <property type="match status" value="1"/>
</dbReference>
<dbReference type="Bgee" id="ENSPREG00000007702">
    <property type="expression patterns" value="Expressed in caudal fin and 1 other cell type or tissue"/>
</dbReference>
<feature type="region of interest" description="Disordered" evidence="2">
    <location>
        <begin position="569"/>
        <end position="588"/>
    </location>
</feature>
<comment type="similarity">
    <text evidence="1">Belongs to the IER family.</text>
</comment>
<keyword evidence="4" id="KW-1185">Reference proteome</keyword>
<organism evidence="3 4">
    <name type="scientific">Poecilia reticulata</name>
    <name type="common">Guppy</name>
    <name type="synonym">Acanthophacelus reticulatus</name>
    <dbReference type="NCBI Taxonomy" id="8081"/>
    <lineage>
        <taxon>Eukaryota</taxon>
        <taxon>Metazoa</taxon>
        <taxon>Chordata</taxon>
        <taxon>Craniata</taxon>
        <taxon>Vertebrata</taxon>
        <taxon>Euteleostomi</taxon>
        <taxon>Actinopterygii</taxon>
        <taxon>Neopterygii</taxon>
        <taxon>Teleostei</taxon>
        <taxon>Neoteleostei</taxon>
        <taxon>Acanthomorphata</taxon>
        <taxon>Ovalentaria</taxon>
        <taxon>Atherinomorphae</taxon>
        <taxon>Cyprinodontiformes</taxon>
        <taxon>Poeciliidae</taxon>
        <taxon>Poeciliinae</taxon>
        <taxon>Poecilia</taxon>
    </lineage>
</organism>
<reference evidence="3" key="3">
    <citation type="submission" date="2025-09" db="UniProtKB">
        <authorList>
            <consortium name="Ensembl"/>
        </authorList>
    </citation>
    <scope>IDENTIFICATION</scope>
    <source>
        <strain evidence="3">Guanapo</strain>
    </source>
</reference>
<name>A0A3P9NP03_POERE</name>
<reference evidence="4" key="1">
    <citation type="submission" date="2013-11" db="EMBL/GenBank/DDBJ databases">
        <title>The genomic landscape of the Guanapo guppy.</title>
        <authorList>
            <person name="Kuenstner A."/>
            <person name="Dreyer C."/>
        </authorList>
    </citation>
    <scope>NUCLEOTIDE SEQUENCE</scope>
    <source>
        <strain evidence="4">Guanapo</strain>
    </source>
</reference>
<dbReference type="PANTHER" id="PTHR15895">
    <property type="entry name" value="IMMEDIATE EARLY RESPONSE GENE"/>
    <property type="match status" value="1"/>
</dbReference>
<evidence type="ECO:0000313" key="3">
    <source>
        <dbReference type="Ensembl" id="ENSPREP00000011291.1"/>
    </source>
</evidence>
<protein>
    <submittedName>
        <fullName evidence="3">Uncharacterized protein</fullName>
    </submittedName>
</protein>
<evidence type="ECO:0000313" key="4">
    <source>
        <dbReference type="Proteomes" id="UP000242638"/>
    </source>
</evidence>
<dbReference type="Proteomes" id="UP000242638">
    <property type="component" value="Unassembled WGS sequence"/>
</dbReference>
<dbReference type="AlphaFoldDB" id="A0A3P9NP03"/>
<evidence type="ECO:0000256" key="2">
    <source>
        <dbReference type="SAM" id="MobiDB-lite"/>
    </source>
</evidence>
<accession>A0A3P9NP03</accession>
<dbReference type="GeneTree" id="ENSGT01060000253500"/>
<sequence length="646" mass="71161">MEESSEPMNRSIHISIDNLEDIMLPRLNTLTPAQWTLLSQGLRDSHITGVMADILTNIFQRCVENSLTVLVPILEDCMAKCTKTTVPDENVSVHLTTVISTEMAAVLEVPPPEEACESSVELNSLMEQEVSEKVTSIANGIRKTSSFPSSPAVFASGCISNLRNFNSMVSSAVQCFRKHVNRPRSRCIERYWSAFTKKRTSGARPPPAAAEAEAACDLTERSVSPVVKSLFSVASVSESISEIIEKYSDDAKGAEDAGSGPDRVEVNEVADGISKTIIDDLHYCKAEGPVGQKDPSSSRAPHFNLKKILGDIRNLFRSKGKTAPPAKEEIIKKPQFSRFAKDQFATMTSSLESSVRDSRDTNVVKLKRGRSLSNRLARLVFPGWGPENSADQAWSKLQSQHRTDQIPKLDFQSIKPQFDRLCAEFMENPQLNDRVKQFSKELTDKLYTDITSSHHYNLPVPPENLSESVLSSEKISDLSGQREICPEIFYARTEDEVRRFLQNIFLWIRDEQISRISESDRLSNVLSEISDLVGQTYETRVPRVSVSAAAAAAAPQCAPGAAARKRKVDSAGCSPDAEEPSDYTAGRKRLKREECSGADASNISNLISIFGSGFSGLLSRQADLEQVCSKQALASLGAWTRAIVAF</sequence>
<dbReference type="Ensembl" id="ENSPRET00000011418.1">
    <property type="protein sequence ID" value="ENSPREP00000011291.1"/>
    <property type="gene ID" value="ENSPREG00000007702.1"/>
</dbReference>
<dbReference type="STRING" id="8081.ENSPREP00000011291"/>
<reference evidence="3" key="2">
    <citation type="submission" date="2025-08" db="UniProtKB">
        <authorList>
            <consortium name="Ensembl"/>
        </authorList>
    </citation>
    <scope>IDENTIFICATION</scope>
    <source>
        <strain evidence="3">Guanapo</strain>
    </source>
</reference>
<dbReference type="InterPro" id="IPR008653">
    <property type="entry name" value="IER"/>
</dbReference>
<evidence type="ECO:0000256" key="1">
    <source>
        <dbReference type="ARBA" id="ARBA00006186"/>
    </source>
</evidence>
<proteinExistence type="inferred from homology"/>